<protein>
    <recommendedName>
        <fullName evidence="3">DUF1840 domain-containing protein</fullName>
    </recommendedName>
</protein>
<name>A0ABN6DCZ8_9BURK</name>
<dbReference type="Pfam" id="PF08895">
    <property type="entry name" value="DUF1840"/>
    <property type="match status" value="1"/>
</dbReference>
<dbReference type="Proteomes" id="UP000824366">
    <property type="component" value="Chromosome"/>
</dbReference>
<organism evidence="1 2">
    <name type="scientific">Rhodoferax lithotrophicus</name>
    <dbReference type="NCBI Taxonomy" id="2798804"/>
    <lineage>
        <taxon>Bacteria</taxon>
        <taxon>Pseudomonadati</taxon>
        <taxon>Pseudomonadota</taxon>
        <taxon>Betaproteobacteria</taxon>
        <taxon>Burkholderiales</taxon>
        <taxon>Comamonadaceae</taxon>
        <taxon>Rhodoferax</taxon>
    </lineage>
</organism>
<evidence type="ECO:0000313" key="2">
    <source>
        <dbReference type="Proteomes" id="UP000824366"/>
    </source>
</evidence>
<dbReference type="InterPro" id="IPR014991">
    <property type="entry name" value="DUF1840"/>
</dbReference>
<sequence>MIYKFKSQAAADVIMLQSNGEQMLSIVGKEPAPQGIITVEQIPAAIAALEAAIVVHEAVEAKRRENPGLMVEAEGDSVMLRQRAEPFIDLLRTSAQAGKDVVWGV</sequence>
<proteinExistence type="predicted"/>
<reference evidence="1 2" key="1">
    <citation type="journal article" date="2021" name="Microbiol. Spectr.">
        <title>A Single Bacterium Capable of Oxidation and Reduction of Iron at Circumneutral pH.</title>
        <authorList>
            <person name="Kato S."/>
            <person name="Ohkuma M."/>
        </authorList>
    </citation>
    <scope>NUCLEOTIDE SEQUENCE [LARGE SCALE GENOMIC DNA]</scope>
    <source>
        <strain evidence="1 2">MIZ03</strain>
    </source>
</reference>
<evidence type="ECO:0008006" key="3">
    <source>
        <dbReference type="Google" id="ProtNLM"/>
    </source>
</evidence>
<keyword evidence="2" id="KW-1185">Reference proteome</keyword>
<dbReference type="EMBL" id="AP024238">
    <property type="protein sequence ID" value="BCO29892.1"/>
    <property type="molecule type" value="Genomic_DNA"/>
</dbReference>
<evidence type="ECO:0000313" key="1">
    <source>
        <dbReference type="EMBL" id="BCO29892.1"/>
    </source>
</evidence>
<accession>A0ABN6DCZ8</accession>
<gene>
    <name evidence="1" type="ORF">MIZ03_4816</name>
</gene>
<dbReference type="RefSeq" id="WP_223906310.1">
    <property type="nucleotide sequence ID" value="NZ_AP024238.1"/>
</dbReference>